<reference evidence="7 8" key="1">
    <citation type="journal article" date="2015" name="Sci. Rep.">
        <title>Genome of the facultative scuticociliatosis pathogen Pseudocohnilembus persalinus provides insight into its virulence through horizontal gene transfer.</title>
        <authorList>
            <person name="Xiong J."/>
            <person name="Wang G."/>
            <person name="Cheng J."/>
            <person name="Tian M."/>
            <person name="Pan X."/>
            <person name="Warren A."/>
            <person name="Jiang C."/>
            <person name="Yuan D."/>
            <person name="Miao W."/>
        </authorList>
    </citation>
    <scope>NUCLEOTIDE SEQUENCE [LARGE SCALE GENOMIC DNA]</scope>
    <source>
        <strain evidence="7">36N120E</strain>
    </source>
</reference>
<dbReference type="GO" id="GO:0003735">
    <property type="term" value="F:structural constituent of ribosome"/>
    <property type="evidence" value="ECO:0007669"/>
    <property type="project" value="InterPro"/>
</dbReference>
<dbReference type="SMART" id="SM00739">
    <property type="entry name" value="KOW"/>
    <property type="match status" value="1"/>
</dbReference>
<feature type="compositionally biased region" description="Basic residues" evidence="5">
    <location>
        <begin position="763"/>
        <end position="781"/>
    </location>
</feature>
<feature type="region of interest" description="Disordered" evidence="5">
    <location>
        <begin position="1430"/>
        <end position="1495"/>
    </location>
</feature>
<gene>
    <name evidence="7" type="ORF">PPERSA_09872</name>
</gene>
<dbReference type="InterPro" id="IPR005824">
    <property type="entry name" value="KOW"/>
</dbReference>
<keyword evidence="3" id="KW-0687">Ribonucleoprotein</keyword>
<dbReference type="GO" id="GO:0005840">
    <property type="term" value="C:ribosome"/>
    <property type="evidence" value="ECO:0007669"/>
    <property type="project" value="UniProtKB-KW"/>
</dbReference>
<keyword evidence="8" id="KW-1185">Reference proteome</keyword>
<feature type="compositionally biased region" description="Basic and acidic residues" evidence="5">
    <location>
        <begin position="1444"/>
        <end position="1458"/>
    </location>
</feature>
<protein>
    <submittedName>
        <fullName evidence="7">Translation protein SH3-like domain</fullName>
    </submittedName>
</protein>
<dbReference type="EMBL" id="LDAU01000105">
    <property type="protein sequence ID" value="KRX05732.1"/>
    <property type="molecule type" value="Genomic_DNA"/>
</dbReference>
<evidence type="ECO:0000256" key="1">
    <source>
        <dbReference type="ARBA" id="ARBA00009124"/>
    </source>
</evidence>
<dbReference type="InterPro" id="IPR008991">
    <property type="entry name" value="Translation_prot_SH3-like_sf"/>
</dbReference>
<feature type="region of interest" description="Disordered" evidence="5">
    <location>
        <begin position="762"/>
        <end position="785"/>
    </location>
</feature>
<dbReference type="InParanoid" id="A0A0V0QU00"/>
<feature type="region of interest" description="Disordered" evidence="5">
    <location>
        <begin position="1528"/>
        <end position="1574"/>
    </location>
</feature>
<sequence length="1864" mass="222862">MQEIEEKQIRKYLGLDDIFDGEQYEQFVQDIIESDLTDWEKHFDTGKGFVYTHLKTKKQQQQHPSIQKYREILMEMLLNIDDFQDLTSLKRKNSNTQLRLEEQKKLRKQQEIRQNQGSKQKGGFQDFIQQIKQKKQNKEVNKNIKNNSNIFQNQNQIQEQELKNSYYNNTRQSGFSPFMKSLKNARNLQKQINLNEENLPQVEVKPLFDQNSKTRQMIQILRNYHDNIFENTDNIIGEIEKYMSHFLGFYQQKYGKVILKIPDEIVQLEEIQKLKIGPYEIVKNLQFLGIQSNEVYLFLFGRLYQFLELPQEWERKFDPVSNQEYFIYNDLEFLIHPCYFYLKNSIKYIKDNKHLIIDATNKKKYYYSFRNELFFDELQRPYYMDISYLLYQLQLLYEGLSESEAHQKMLQYKKKEEEQINFFKERQKQLKKDLQNAKDEKEIEELNYSLKQLNEQIWENPYIEAPKFFIEEDDFDEQNLIPSPMRKKKNLNQKQKLNEQQFEKEQENICISDPQYKKQQYQIQPYDFNKIYNLFGVQKEDLTEYEIINILFYCPFDLESDMTDTKVKENEKPTWKQKINIADIIIKAIRQEAEVNKNKPPSKRMAKLKKFIEKEIFKMNLKKKKIQEQFQQTLNSLVERQLSLQYQNQNQEQEQNQEQNSSQNPNYSKNEKEIQNSNSIMTRMTNLDKTNNNNGQLQKNGVAFLKSQDIQVKFDKSIQLAKQNQHYKSLTNMTKNLMQQTRSNKIRKGSLKVLSLNQIKKREEKKKRITQSRTYQKRYKQNKQQNQVQKENLCLNLSDTCIKNIYESSKYNQKTKTSQIIRNYLLKNPSRRNSLRSFRSISSDVSDSRSVIAKNIKLVALTQQLKHSLLSGNIKKSQFILKNIQMQNNINLQSSSDEGSDFNAYNNKENISQINQNANNKFQSNAYYSQLTDLMQYDLLEKRQRPKRAQSQIIYMDQINLKKQRRYTINVVHKDIIYHNNNQQIKKIKRFKVNEKIFDKELEKSSKQLTDFMIKKQQELQEKQQLNQIQEKQDLENQQANQLNWLEKAKLKHDKIVQMRLKGQVCVEQIEVLDKLSKMTRQYKLEDIINSELERVKRQNKVYENILQNSNKDGNLDILLSTQKSFKLVQFLEPKKEQDGETYSLNENKKKQAGLQNSLKNQFKKQESNSQQQNIQGQKYLQKKVKLEEYLIEQDMKYILEQSYKQQPQNIANSNLSSSQIVKYYKDNYKSHLISQMQQNSQFSLHQQQNKNNLSNVNENQKIQGDQKREFSSQIQFIKQNAQDISKNYQFSIQDMIKDKNYIKNIINDIESQMKNENPILKSFIENQEIMQNQDEQIIHEKCYVDEESKQNNFTNQNKKQSVITMEKTINSINQNQKTDSQFKKGNQMIQLQQHKLQFTPKYNQDSLDNLQNLDNNQLSNHFQNMTRKFSDNSQKDVYNNNNVKEKNPNQKTDKIINKDNQGQKTLIYHVKTDKKEIKSNKKESEKQKNHNENLDAEEDALFWLNDISDNENKQSVQNQQATQYINKSEVQQKSKQKKKQSENLISQNQYDSIDQRQNKQVNENEDPFGDADREYQEKQVNDLEDRPNTMDSIDFKQIKIESPISVYQGLINLHKSQQKSFFKVSGQEQPEYLKSKYKHKQEMEQVLKNLIESYLNNILLPKEQQNKLYETKFSDIMNQRKSQQEKILKQQKQQIKKDDEKQQIENMQNFITEYLQQQKNDDVKTGKVVVLTNGRFAGRKGVVVRANDDGTKDRKFPHALVAGVDRYPRKVIRRHGKKAFQRRTSIKPFIKFVNYNHFMPTRYQVTGELEIKDIAKDAVDPTKKADAKKALRKTLEDKYRKLPTVQKSDKASHLRFFFKKLRF</sequence>
<dbReference type="InterPro" id="IPR041991">
    <property type="entry name" value="Ribosomal_eL27_KOW"/>
</dbReference>
<dbReference type="GO" id="GO:1990904">
    <property type="term" value="C:ribonucleoprotein complex"/>
    <property type="evidence" value="ECO:0007669"/>
    <property type="project" value="UniProtKB-KW"/>
</dbReference>
<proteinExistence type="inferred from homology"/>
<feature type="compositionally biased region" description="Basic and acidic residues" evidence="5">
    <location>
        <begin position="1471"/>
        <end position="1494"/>
    </location>
</feature>
<feature type="compositionally biased region" description="Polar residues" evidence="5">
    <location>
        <begin position="1543"/>
        <end position="1553"/>
    </location>
</feature>
<feature type="region of interest" description="Disordered" evidence="5">
    <location>
        <begin position="648"/>
        <end position="670"/>
    </location>
</feature>
<dbReference type="Pfam" id="PF01777">
    <property type="entry name" value="Ribosomal_L27e"/>
    <property type="match status" value="1"/>
</dbReference>
<dbReference type="SUPFAM" id="SSF50104">
    <property type="entry name" value="Translation proteins SH3-like domain"/>
    <property type="match status" value="1"/>
</dbReference>
<accession>A0A0V0QU00</accession>
<feature type="coiled-coil region" evidence="4">
    <location>
        <begin position="1679"/>
        <end position="1718"/>
    </location>
</feature>
<feature type="region of interest" description="Disordered" evidence="5">
    <location>
        <begin position="103"/>
        <end position="124"/>
    </location>
</feature>
<dbReference type="InterPro" id="IPR038655">
    <property type="entry name" value="Ribosomal_eL27_sf"/>
</dbReference>
<evidence type="ECO:0000256" key="3">
    <source>
        <dbReference type="ARBA" id="ARBA00023274"/>
    </source>
</evidence>
<feature type="compositionally biased region" description="Low complexity" evidence="5">
    <location>
        <begin position="648"/>
        <end position="668"/>
    </location>
</feature>
<comment type="caution">
    <text evidence="7">The sequence shown here is derived from an EMBL/GenBank/DDBJ whole genome shotgun (WGS) entry which is preliminary data.</text>
</comment>
<keyword evidence="4" id="KW-0175">Coiled coil</keyword>
<dbReference type="CDD" id="cd06090">
    <property type="entry name" value="KOW_RPL27"/>
    <property type="match status" value="1"/>
</dbReference>
<evidence type="ECO:0000256" key="5">
    <source>
        <dbReference type="SAM" id="MobiDB-lite"/>
    </source>
</evidence>
<dbReference type="OrthoDB" id="2365484at2759"/>
<comment type="similarity">
    <text evidence="1">Belongs to the eukaryotic ribosomal protein eL27 family.</text>
</comment>
<name>A0A0V0QU00_PSEPJ</name>
<evidence type="ECO:0000259" key="6">
    <source>
        <dbReference type="SMART" id="SM00739"/>
    </source>
</evidence>
<feature type="domain" description="KOW" evidence="6">
    <location>
        <begin position="1723"/>
        <end position="1750"/>
    </location>
</feature>
<dbReference type="Gene3D" id="2.30.30.770">
    <property type="match status" value="1"/>
</dbReference>
<dbReference type="Proteomes" id="UP000054937">
    <property type="component" value="Unassembled WGS sequence"/>
</dbReference>
<keyword evidence="2" id="KW-0689">Ribosomal protein</keyword>
<organism evidence="7 8">
    <name type="scientific">Pseudocohnilembus persalinus</name>
    <name type="common">Ciliate</name>
    <dbReference type="NCBI Taxonomy" id="266149"/>
    <lineage>
        <taxon>Eukaryota</taxon>
        <taxon>Sar</taxon>
        <taxon>Alveolata</taxon>
        <taxon>Ciliophora</taxon>
        <taxon>Intramacronucleata</taxon>
        <taxon>Oligohymenophorea</taxon>
        <taxon>Scuticociliatia</taxon>
        <taxon>Philasterida</taxon>
        <taxon>Pseudocohnilembidae</taxon>
        <taxon>Pseudocohnilembus</taxon>
    </lineage>
</organism>
<feature type="coiled-coil region" evidence="4">
    <location>
        <begin position="413"/>
        <end position="456"/>
    </location>
</feature>
<evidence type="ECO:0000256" key="2">
    <source>
        <dbReference type="ARBA" id="ARBA00022980"/>
    </source>
</evidence>
<evidence type="ECO:0000313" key="8">
    <source>
        <dbReference type="Proteomes" id="UP000054937"/>
    </source>
</evidence>
<dbReference type="GO" id="GO:0006412">
    <property type="term" value="P:translation"/>
    <property type="evidence" value="ECO:0007669"/>
    <property type="project" value="InterPro"/>
</dbReference>
<dbReference type="PANTHER" id="PTHR10497">
    <property type="entry name" value="60S RIBOSOMAL PROTEIN L27"/>
    <property type="match status" value="1"/>
</dbReference>
<evidence type="ECO:0000256" key="4">
    <source>
        <dbReference type="SAM" id="Coils"/>
    </source>
</evidence>
<dbReference type="InterPro" id="IPR001141">
    <property type="entry name" value="Ribosomal_eL27"/>
</dbReference>
<evidence type="ECO:0000313" key="7">
    <source>
        <dbReference type="EMBL" id="KRX05732.1"/>
    </source>
</evidence>